<reference evidence="1 2" key="1">
    <citation type="submission" date="2019-01" db="EMBL/GenBank/DDBJ databases">
        <title>Draft genome sequence of Psathyrella aberdarensis IHI B618.</title>
        <authorList>
            <person name="Buettner E."/>
            <person name="Kellner H."/>
        </authorList>
    </citation>
    <scope>NUCLEOTIDE SEQUENCE [LARGE SCALE GENOMIC DNA]</scope>
    <source>
        <strain evidence="1 2">IHI B618</strain>
    </source>
</reference>
<organism evidence="1 2">
    <name type="scientific">Candolleomyces aberdarensis</name>
    <dbReference type="NCBI Taxonomy" id="2316362"/>
    <lineage>
        <taxon>Eukaryota</taxon>
        <taxon>Fungi</taxon>
        <taxon>Dikarya</taxon>
        <taxon>Basidiomycota</taxon>
        <taxon>Agaricomycotina</taxon>
        <taxon>Agaricomycetes</taxon>
        <taxon>Agaricomycetidae</taxon>
        <taxon>Agaricales</taxon>
        <taxon>Agaricineae</taxon>
        <taxon>Psathyrellaceae</taxon>
        <taxon>Candolleomyces</taxon>
    </lineage>
</organism>
<dbReference type="Proteomes" id="UP000290288">
    <property type="component" value="Unassembled WGS sequence"/>
</dbReference>
<dbReference type="AlphaFoldDB" id="A0A4Q2D7P1"/>
<gene>
    <name evidence="1" type="ORF">EST38_g11222</name>
</gene>
<dbReference type="EMBL" id="SDEE01000670">
    <property type="protein sequence ID" value="RXW14631.1"/>
    <property type="molecule type" value="Genomic_DNA"/>
</dbReference>
<name>A0A4Q2D7P1_9AGAR</name>
<evidence type="ECO:0000313" key="2">
    <source>
        <dbReference type="Proteomes" id="UP000290288"/>
    </source>
</evidence>
<accession>A0A4Q2D7P1</accession>
<proteinExistence type="predicted"/>
<protein>
    <submittedName>
        <fullName evidence="1">Uncharacterized protein</fullName>
    </submittedName>
</protein>
<keyword evidence="2" id="KW-1185">Reference proteome</keyword>
<evidence type="ECO:0000313" key="1">
    <source>
        <dbReference type="EMBL" id="RXW14631.1"/>
    </source>
</evidence>
<comment type="caution">
    <text evidence="1">The sequence shown here is derived from an EMBL/GenBank/DDBJ whole genome shotgun (WGS) entry which is preliminary data.</text>
</comment>
<sequence>MALSGHFVSKPNQDIRPLDLTTVPAHGAAPSHRLPYTAAADDARAVSQASVCSRVRQGVLESRRAYLIQAIKVNEITRERLLVMGTGMAAKEFIARVKQAHICNALSKWNTNLVVEKRVGIELVNELGSVQKMVRRYKTNAAAFDTSFSRSICTQVTSGCAGKAGNGSNA</sequence>